<dbReference type="PANTHER" id="PTHR33744">
    <property type="entry name" value="CARBOHYDRATE DIACID REGULATOR"/>
    <property type="match status" value="1"/>
</dbReference>
<evidence type="ECO:0000313" key="4">
    <source>
        <dbReference type="Proteomes" id="UP000654279"/>
    </source>
</evidence>
<evidence type="ECO:0000259" key="2">
    <source>
        <dbReference type="Pfam" id="PF13556"/>
    </source>
</evidence>
<dbReference type="Proteomes" id="UP000654279">
    <property type="component" value="Unassembled WGS sequence"/>
</dbReference>
<protein>
    <submittedName>
        <fullName evidence="3">Helix-turn-helix domain-containing protein</fullName>
    </submittedName>
</protein>
<dbReference type="InterPro" id="IPR025736">
    <property type="entry name" value="PucR_C-HTH_dom"/>
</dbReference>
<organism evidence="3 4">
    <name type="scientific">Luoshenia tenuis</name>
    <dbReference type="NCBI Taxonomy" id="2763654"/>
    <lineage>
        <taxon>Bacteria</taxon>
        <taxon>Bacillati</taxon>
        <taxon>Bacillota</taxon>
        <taxon>Clostridia</taxon>
        <taxon>Christensenellales</taxon>
        <taxon>Christensenellaceae</taxon>
        <taxon>Luoshenia</taxon>
    </lineage>
</organism>
<dbReference type="Gene3D" id="1.10.10.2840">
    <property type="entry name" value="PucR C-terminal helix-turn-helix domain"/>
    <property type="match status" value="1"/>
</dbReference>
<dbReference type="Pfam" id="PF13556">
    <property type="entry name" value="HTH_30"/>
    <property type="match status" value="1"/>
</dbReference>
<feature type="domain" description="PucR C-terminal helix-turn-helix" evidence="2">
    <location>
        <begin position="478"/>
        <end position="534"/>
    </location>
</feature>
<evidence type="ECO:0000313" key="3">
    <source>
        <dbReference type="EMBL" id="MBC8528816.1"/>
    </source>
</evidence>
<dbReference type="InterPro" id="IPR042070">
    <property type="entry name" value="PucR_C-HTH_sf"/>
</dbReference>
<evidence type="ECO:0000259" key="1">
    <source>
        <dbReference type="Pfam" id="PF07905"/>
    </source>
</evidence>
<comment type="caution">
    <text evidence="3">The sequence shown here is derived from an EMBL/GenBank/DDBJ whole genome shotgun (WGS) entry which is preliminary data.</text>
</comment>
<sequence length="556" mass="63193">MAEWLTLDKLCALPELNGLKRVTPEVVGDSDIAGIFVLEHEEAINWIPKDGFVLTSESFVREGKMQPDNFIAALKSHGCTGLGIKVDCELKQLPPALIKAANQQQLPLVEIPHYYSFGQIMRVEREQSLRFALNRMEQMQRAISRLSDLYYSRAGMERLLKEIAQTLGAAIFLTDTGFKVLVRRIFGGEKWLECQEKLRLLTEANTQLCQLNDTNGNYRQFMLGERTARFYVQAVPDANIYLCIFSEINDLEQEQRLYVQRAADILSLEWSRSGGIERSKEVHESFLEFLKTASEKSEYEVISRCAQYGFDYKRKRVCLTFMPQDLDADVWNTADARDAIVQLIKSDAKDCLSYICSGSNSMTVFLLFSNRISSTMAVAAAQQIGKRYLLQQRACGLKLCAGVSRCYQRTSAIGTAYCESIKAIQLERELGRKPELALYRDGMIYQLLRQLSWQELENICQDQIQSLADYDKTCGSALIQTLKTYFECQFNLSACAAKLSIHRNTMRQRMEKIESLLQADLEAAANGYALYASLCAWELLAGEEKEKGMRPLQKEA</sequence>
<reference evidence="3" key="1">
    <citation type="submission" date="2020-08" db="EMBL/GenBank/DDBJ databases">
        <title>Genome public.</title>
        <authorList>
            <person name="Liu C."/>
            <person name="Sun Q."/>
        </authorList>
    </citation>
    <scope>NUCLEOTIDE SEQUENCE</scope>
    <source>
        <strain evidence="3">NSJ-44</strain>
    </source>
</reference>
<gene>
    <name evidence="3" type="ORF">H8699_05155</name>
</gene>
<dbReference type="InterPro" id="IPR012914">
    <property type="entry name" value="PucR_dom"/>
</dbReference>
<dbReference type="PANTHER" id="PTHR33744:SF1">
    <property type="entry name" value="DNA-BINDING TRANSCRIPTIONAL ACTIVATOR ADER"/>
    <property type="match status" value="1"/>
</dbReference>
<name>A0A926HN65_9FIRM</name>
<dbReference type="EMBL" id="JACRSO010000002">
    <property type="protein sequence ID" value="MBC8528816.1"/>
    <property type="molecule type" value="Genomic_DNA"/>
</dbReference>
<feature type="domain" description="Purine catabolism PurC-like" evidence="1">
    <location>
        <begin position="10"/>
        <end position="122"/>
    </location>
</feature>
<accession>A0A926HN65</accession>
<keyword evidence="4" id="KW-1185">Reference proteome</keyword>
<dbReference type="AlphaFoldDB" id="A0A926HN65"/>
<dbReference type="Pfam" id="PF07905">
    <property type="entry name" value="PucR"/>
    <property type="match status" value="1"/>
</dbReference>
<proteinExistence type="predicted"/>
<dbReference type="RefSeq" id="WP_249284776.1">
    <property type="nucleotide sequence ID" value="NZ_JACRSO010000002.1"/>
</dbReference>
<dbReference type="InterPro" id="IPR051448">
    <property type="entry name" value="CdaR-like_regulators"/>
</dbReference>